<dbReference type="AlphaFoldDB" id="A0ABD6C6T3"/>
<keyword evidence="1" id="KW-0472">Membrane</keyword>
<keyword evidence="1" id="KW-0812">Transmembrane</keyword>
<feature type="transmembrane region" description="Helical" evidence="1">
    <location>
        <begin position="140"/>
        <end position="164"/>
    </location>
</feature>
<evidence type="ECO:0000313" key="2">
    <source>
        <dbReference type="EMBL" id="MFD1572113.1"/>
    </source>
</evidence>
<feature type="transmembrane region" description="Helical" evidence="1">
    <location>
        <begin position="88"/>
        <end position="110"/>
    </location>
</feature>
<sequence>MHRPGHYGASLAVYSPVGFVLTAFGASEFAILGGAVVVGGSMLPDLDQRVPFIQHRGPTHTIWFMLLVASVFAVAGLVVGVRSNGLMTGALLASFGALIGLTMIGAHLLADALTPMGIQPFKPLNNEKYTLDIVKAANPIANYALFVAGGVLAGVAFISGTVLAT</sequence>
<dbReference type="Pfam" id="PF04307">
    <property type="entry name" value="YdjM"/>
    <property type="match status" value="1"/>
</dbReference>
<proteinExistence type="predicted"/>
<dbReference type="Proteomes" id="UP001597185">
    <property type="component" value="Unassembled WGS sequence"/>
</dbReference>
<protein>
    <submittedName>
        <fullName evidence="2">Metal-dependent hydrolase</fullName>
    </submittedName>
</protein>
<dbReference type="InterPro" id="IPR007404">
    <property type="entry name" value="YdjM-like"/>
</dbReference>
<accession>A0ABD6C6T3</accession>
<keyword evidence="3" id="KW-1185">Reference proteome</keyword>
<dbReference type="EMBL" id="JBHUDB010000024">
    <property type="protein sequence ID" value="MFD1572113.1"/>
    <property type="molecule type" value="Genomic_DNA"/>
</dbReference>
<name>A0ABD6C6T3_9EURY</name>
<dbReference type="RefSeq" id="WP_256419493.1">
    <property type="nucleotide sequence ID" value="NZ_JANHDL010000023.1"/>
</dbReference>
<keyword evidence="1" id="KW-1133">Transmembrane helix</keyword>
<evidence type="ECO:0000256" key="1">
    <source>
        <dbReference type="SAM" id="Phobius"/>
    </source>
</evidence>
<dbReference type="GO" id="GO:0016787">
    <property type="term" value="F:hydrolase activity"/>
    <property type="evidence" value="ECO:0007669"/>
    <property type="project" value="UniProtKB-KW"/>
</dbReference>
<gene>
    <name evidence="2" type="ORF">ACFR9T_16265</name>
</gene>
<comment type="caution">
    <text evidence="2">The sequence shown here is derived from an EMBL/GenBank/DDBJ whole genome shotgun (WGS) entry which is preliminary data.</text>
</comment>
<organism evidence="2 3">
    <name type="scientific">Halorubrum laminariae</name>
    <dbReference type="NCBI Taxonomy" id="1433523"/>
    <lineage>
        <taxon>Archaea</taxon>
        <taxon>Methanobacteriati</taxon>
        <taxon>Methanobacteriota</taxon>
        <taxon>Stenosarchaea group</taxon>
        <taxon>Halobacteria</taxon>
        <taxon>Halobacteriales</taxon>
        <taxon>Haloferacaceae</taxon>
        <taxon>Halorubrum</taxon>
    </lineage>
</organism>
<feature type="transmembrane region" description="Helical" evidence="1">
    <location>
        <begin position="62"/>
        <end position="81"/>
    </location>
</feature>
<reference evidence="2 3" key="1">
    <citation type="journal article" date="2019" name="Int. J. Syst. Evol. Microbiol.">
        <title>The Global Catalogue of Microorganisms (GCM) 10K type strain sequencing project: providing services to taxonomists for standard genome sequencing and annotation.</title>
        <authorList>
            <consortium name="The Broad Institute Genomics Platform"/>
            <consortium name="The Broad Institute Genome Sequencing Center for Infectious Disease"/>
            <person name="Wu L."/>
            <person name="Ma J."/>
        </authorList>
    </citation>
    <scope>NUCLEOTIDE SEQUENCE [LARGE SCALE GENOMIC DNA]</scope>
    <source>
        <strain evidence="2 3">CGMCC 1.12689</strain>
    </source>
</reference>
<feature type="transmembrane region" description="Helical" evidence="1">
    <location>
        <begin position="12"/>
        <end position="42"/>
    </location>
</feature>
<keyword evidence="2" id="KW-0378">Hydrolase</keyword>
<evidence type="ECO:0000313" key="3">
    <source>
        <dbReference type="Proteomes" id="UP001597185"/>
    </source>
</evidence>